<sequence>MRFIFGISVLLNVLLGALMLQTVATFQREVDETSIIRQLSFTLSIYAKEKNEFPTDLNRDLESYFSDHPELKEFINRKGFSYSRPTTPPEETDPEVTIFIYKTEGGLYTGDLNGHLRHYR</sequence>
<organism evidence="1 2">
    <name type="scientific">Thalassobacterium maritimum</name>
    <dbReference type="NCBI Taxonomy" id="3041265"/>
    <lineage>
        <taxon>Bacteria</taxon>
        <taxon>Pseudomonadati</taxon>
        <taxon>Verrucomicrobiota</taxon>
        <taxon>Opitutia</taxon>
        <taxon>Puniceicoccales</taxon>
        <taxon>Coraliomargaritaceae</taxon>
        <taxon>Thalassobacterium</taxon>
    </lineage>
</organism>
<evidence type="ECO:0000313" key="1">
    <source>
        <dbReference type="EMBL" id="MDQ8209714.1"/>
    </source>
</evidence>
<comment type="caution">
    <text evidence="1">The sequence shown here is derived from an EMBL/GenBank/DDBJ whole genome shotgun (WGS) entry which is preliminary data.</text>
</comment>
<reference evidence="1 2" key="1">
    <citation type="submission" date="2023-04" db="EMBL/GenBank/DDBJ databases">
        <title>A novel bacteria isolated from coastal sediment.</title>
        <authorList>
            <person name="Liu X.-J."/>
            <person name="Du Z.-J."/>
        </authorList>
    </citation>
    <scope>NUCLEOTIDE SEQUENCE [LARGE SCALE GENOMIC DNA]</scope>
    <source>
        <strain evidence="1 2">SDUM461003</strain>
    </source>
</reference>
<evidence type="ECO:0008006" key="3">
    <source>
        <dbReference type="Google" id="ProtNLM"/>
    </source>
</evidence>
<keyword evidence="2" id="KW-1185">Reference proteome</keyword>
<dbReference type="EMBL" id="JARXHW010000125">
    <property type="protein sequence ID" value="MDQ8209714.1"/>
    <property type="molecule type" value="Genomic_DNA"/>
</dbReference>
<protein>
    <recommendedName>
        <fullName evidence="3">Type II secretion system protein GspG C-terminal domain-containing protein</fullName>
    </recommendedName>
</protein>
<name>A0ABU1AZZ0_9BACT</name>
<evidence type="ECO:0000313" key="2">
    <source>
        <dbReference type="Proteomes" id="UP001225316"/>
    </source>
</evidence>
<accession>A0ABU1AZZ0</accession>
<proteinExistence type="predicted"/>
<gene>
    <name evidence="1" type="ORF">QEH52_19505</name>
</gene>
<dbReference type="Proteomes" id="UP001225316">
    <property type="component" value="Unassembled WGS sequence"/>
</dbReference>